<keyword evidence="11" id="KW-1185">Reference proteome</keyword>
<evidence type="ECO:0000256" key="3">
    <source>
        <dbReference type="ARBA" id="ARBA00022552"/>
    </source>
</evidence>
<reference evidence="10 11" key="1">
    <citation type="submission" date="2016-09" db="EMBL/GenBank/DDBJ databases">
        <title>The draft genome of Dichanthelium oligosanthes: A C3 panicoid grass species.</title>
        <authorList>
            <person name="Studer A.J."/>
            <person name="Schnable J.C."/>
            <person name="Brutnell T.P."/>
        </authorList>
    </citation>
    <scope>NUCLEOTIDE SEQUENCE [LARGE SCALE GENOMIC DNA]</scope>
    <source>
        <strain evidence="11">cv. Kellogg 1175</strain>
        <tissue evidence="10">Leaf</tissue>
    </source>
</reference>
<feature type="compositionally biased region" description="Pro residues" evidence="9">
    <location>
        <begin position="33"/>
        <end position="46"/>
    </location>
</feature>
<comment type="subcellular location">
    <subcellularLocation>
        <location evidence="1 8">Nucleus</location>
        <location evidence="1 8">Nucleolus</location>
    </subcellularLocation>
</comment>
<keyword evidence="7 8" id="KW-0539">Nucleus</keyword>
<evidence type="ECO:0000313" key="11">
    <source>
        <dbReference type="Proteomes" id="UP000095767"/>
    </source>
</evidence>
<dbReference type="STRING" id="888268.A0A1E5WIB9"/>
<evidence type="ECO:0000256" key="5">
    <source>
        <dbReference type="ARBA" id="ARBA00022679"/>
    </source>
</evidence>
<feature type="compositionally biased region" description="Basic residues" evidence="9">
    <location>
        <begin position="11"/>
        <end position="26"/>
    </location>
</feature>
<keyword evidence="3 8" id="KW-0698">rRNA processing</keyword>
<feature type="region of interest" description="Disordered" evidence="9">
    <location>
        <begin position="1"/>
        <end position="74"/>
    </location>
</feature>
<dbReference type="SUPFAM" id="SSF53335">
    <property type="entry name" value="S-adenosyl-L-methionine-dependent methyltransferases"/>
    <property type="match status" value="1"/>
</dbReference>
<gene>
    <name evidence="10" type="ORF">BAE44_0001864</name>
</gene>
<dbReference type="CDD" id="cd02440">
    <property type="entry name" value="AdoMet_MTases"/>
    <property type="match status" value="1"/>
</dbReference>
<dbReference type="Gene3D" id="3.40.50.150">
    <property type="entry name" value="Vaccinia Virus protein VP39"/>
    <property type="match status" value="1"/>
</dbReference>
<dbReference type="InterPro" id="IPR042036">
    <property type="entry name" value="RRP8_N"/>
</dbReference>
<dbReference type="Gene3D" id="1.10.10.2150">
    <property type="entry name" value="Ribosomal RNA-processing protein 8, N-terminal domain"/>
    <property type="match status" value="1"/>
</dbReference>
<proteinExistence type="inferred from homology"/>
<dbReference type="InterPro" id="IPR029063">
    <property type="entry name" value="SAM-dependent_MTases_sf"/>
</dbReference>
<dbReference type="InterPro" id="IPR007823">
    <property type="entry name" value="RRP8"/>
</dbReference>
<dbReference type="PANTHER" id="PTHR12787">
    <property type="entry name" value="RIBOSOMAL RNA-PROCESSING PROTEIN 8"/>
    <property type="match status" value="1"/>
</dbReference>
<organism evidence="10 11">
    <name type="scientific">Dichanthelium oligosanthes</name>
    <dbReference type="NCBI Taxonomy" id="888268"/>
    <lineage>
        <taxon>Eukaryota</taxon>
        <taxon>Viridiplantae</taxon>
        <taxon>Streptophyta</taxon>
        <taxon>Embryophyta</taxon>
        <taxon>Tracheophyta</taxon>
        <taxon>Spermatophyta</taxon>
        <taxon>Magnoliopsida</taxon>
        <taxon>Liliopsida</taxon>
        <taxon>Poales</taxon>
        <taxon>Poaceae</taxon>
        <taxon>PACMAD clade</taxon>
        <taxon>Panicoideae</taxon>
        <taxon>Panicodae</taxon>
        <taxon>Paniceae</taxon>
        <taxon>Dichantheliinae</taxon>
        <taxon>Dichanthelium</taxon>
    </lineage>
</organism>
<dbReference type="AlphaFoldDB" id="A0A1E5WIB9"/>
<evidence type="ECO:0000256" key="7">
    <source>
        <dbReference type="ARBA" id="ARBA00023242"/>
    </source>
</evidence>
<dbReference type="Proteomes" id="UP000095767">
    <property type="component" value="Unassembled WGS sequence"/>
</dbReference>
<dbReference type="OrthoDB" id="10258825at2759"/>
<evidence type="ECO:0000256" key="2">
    <source>
        <dbReference type="ARBA" id="ARBA00006301"/>
    </source>
</evidence>
<comment type="caution">
    <text evidence="10">The sequence shown here is derived from an EMBL/GenBank/DDBJ whole genome shotgun (WGS) entry which is preliminary data.</text>
</comment>
<protein>
    <recommendedName>
        <fullName evidence="8">Ribosomal RNA-processing protein 8</fullName>
        <ecNumber evidence="8">2.1.1.-</ecNumber>
    </recommendedName>
</protein>
<dbReference type="GO" id="GO:0005730">
    <property type="term" value="C:nucleolus"/>
    <property type="evidence" value="ECO:0007669"/>
    <property type="project" value="UniProtKB-SubCell"/>
</dbReference>
<dbReference type="EC" id="2.1.1.-" evidence="8"/>
<sequence>MEPPQKSAVGGRKRRRRGGARNRRKTSPSSQQAPPPAATPPPPSSPPAKRRRKDGSGQVAATPTPTPTPKRGNTSSLLDKVTYITCITDACKVIWWPFQNAKREAVHLQIAELFCMFHIFTHILFIFFSGQDAFDYFKDDPNLFDVYHTGYQEQMSHWPEQPVNVIINWLKSHNASWTVADFGCGNAAVAKNVENKVFSIDLVSDDPLVIACDMAHTPLEPSSVDVAIFCLSLMGTNYPSYLEEANRVLKPSGWLVIAEVRSRLDPNNGGADPEKFAKAIIQLGFSLVSKDAKNKMFILFYFKKKEKSKVAKSIDWPQLKPCLYKRR</sequence>
<evidence type="ECO:0000256" key="4">
    <source>
        <dbReference type="ARBA" id="ARBA00022603"/>
    </source>
</evidence>
<dbReference type="Pfam" id="PF05148">
    <property type="entry name" value="Methyltransf_8"/>
    <property type="match status" value="1"/>
</dbReference>
<evidence type="ECO:0000256" key="8">
    <source>
        <dbReference type="RuleBase" id="RU365074"/>
    </source>
</evidence>
<keyword evidence="4 8" id="KW-0489">Methyltransferase</keyword>
<evidence type="ECO:0000256" key="6">
    <source>
        <dbReference type="ARBA" id="ARBA00022691"/>
    </source>
</evidence>
<dbReference type="PANTHER" id="PTHR12787:SF0">
    <property type="entry name" value="RIBOSOMAL RNA-PROCESSING PROTEIN 8"/>
    <property type="match status" value="1"/>
</dbReference>
<comment type="function">
    <text evidence="8">Probable methyltransferase required to silence rDNA.</text>
</comment>
<evidence type="ECO:0000256" key="9">
    <source>
        <dbReference type="SAM" id="MobiDB-lite"/>
    </source>
</evidence>
<dbReference type="GO" id="GO:0006364">
    <property type="term" value="P:rRNA processing"/>
    <property type="evidence" value="ECO:0007669"/>
    <property type="project" value="UniProtKB-UniRule"/>
</dbReference>
<dbReference type="GO" id="GO:0008168">
    <property type="term" value="F:methyltransferase activity"/>
    <property type="evidence" value="ECO:0007669"/>
    <property type="project" value="UniProtKB-KW"/>
</dbReference>
<keyword evidence="5 8" id="KW-0808">Transferase</keyword>
<accession>A0A1E5WIB9</accession>
<keyword evidence="6 8" id="KW-0949">S-adenosyl-L-methionine</keyword>
<evidence type="ECO:0000256" key="1">
    <source>
        <dbReference type="ARBA" id="ARBA00004604"/>
    </source>
</evidence>
<comment type="similarity">
    <text evidence="2 8">Belongs to the methyltransferase superfamily. RRP8 family.</text>
</comment>
<dbReference type="EMBL" id="LWDX02006719">
    <property type="protein sequence ID" value="OEL37118.1"/>
    <property type="molecule type" value="Genomic_DNA"/>
</dbReference>
<dbReference type="GO" id="GO:0032259">
    <property type="term" value="P:methylation"/>
    <property type="evidence" value="ECO:0007669"/>
    <property type="project" value="UniProtKB-KW"/>
</dbReference>
<dbReference type="FunFam" id="3.40.50.150:FF:000068">
    <property type="entry name" value="Ribosomal RNA-processing protein 8"/>
    <property type="match status" value="1"/>
</dbReference>
<name>A0A1E5WIB9_9POAL</name>
<evidence type="ECO:0000313" key="10">
    <source>
        <dbReference type="EMBL" id="OEL37118.1"/>
    </source>
</evidence>